<dbReference type="Gene3D" id="1.25.40.10">
    <property type="entry name" value="Tetratricopeptide repeat domain"/>
    <property type="match status" value="1"/>
</dbReference>
<dbReference type="InterPro" id="IPR036412">
    <property type="entry name" value="HAD-like_sf"/>
</dbReference>
<dbReference type="Pfam" id="PF05761">
    <property type="entry name" value="5_nucleotid"/>
    <property type="match status" value="1"/>
</dbReference>
<dbReference type="SUPFAM" id="SSF48452">
    <property type="entry name" value="TPR-like"/>
    <property type="match status" value="1"/>
</dbReference>
<dbReference type="GO" id="GO:0046872">
    <property type="term" value="F:metal ion binding"/>
    <property type="evidence" value="ECO:0007669"/>
    <property type="project" value="UniProtKB-KW"/>
</dbReference>
<dbReference type="InterPro" id="IPR008380">
    <property type="entry name" value="HAD-SF_hydro_IG_5-nucl"/>
</dbReference>
<evidence type="ECO:0000313" key="6">
    <source>
        <dbReference type="Proteomes" id="UP000289886"/>
    </source>
</evidence>
<dbReference type="InterPro" id="IPR011990">
    <property type="entry name" value="TPR-like_helical_dom_sf"/>
</dbReference>
<gene>
    <name evidence="5" type="ORF">EOD39_4573</name>
</gene>
<keyword evidence="3" id="KW-0378">Hydrolase</keyword>
<sequence length="1739" mass="200192">MVDLDCSREDSEIHCCFHFTQKTPIQPFLCSTLDDFHQERDYLSTEIFPQLDTLCRARGTYFKAVDLRWDTEEIQSSSHFEPKTPCQHHPRHQHFSSQQLKINLDYINSSFPFFICILGHQYGEFRPENSKLLPVSVASLEGQPKVEKNLHVASKNGYPWVLHEENQNCSLTELEITQAAFLNDPQASFFYFRDCRHIEDKILDTLDEEKQKILSTFSSRTDYEELKARELKTRIINKGLKVRFFRNLRELGELVLKDWTGVIEQCYPLDSIPKNIGHELSLERIFHEAFADSLCKLFVPSLEYWQIFETLNSFVLSTTSNMKTHCGFPEGTSEVKKSRSVQLNGEPLKMLDDETFPELKPKRLHSGRTIVMPPMTIGFYVVKNVNAENSSEAWMFPLVVQSFVAAAGLRPCVLVLDGIDELAGTFGMSAQQVKEFKWLPQPLPPQCKIIFTTTSSDLSCRSISRRQDVLLVHCPCQPDSEIRGSILQKHLAMPYKEVPSSQLGNIMGKKLSMLPVFLSVLGSELRTCGVLRDQEECLEEYLEVLSLQELWALVLQRWIQDYSWAIERKASSKRKRAVSPNTPQRGLKGWVSDTLCLICLSRCGLREQEVLKLLGSLGYSGDLEVSIFDWAVFRSATREWIKERPDGLLNFTHQSLRQAVERQLLSKYRGVITPVTESHPSSIEDPSSSRKTELHRLLAQFFQQQHPFRRVYTEFPWHLQRCGDWSELHAFISDPVTVGFVSSNSYSYSHQQKMDLVQYWNVLSEKGYNPFVSYQNLVREITTDSHHESEGRKSTVAFIGDPEDCENETNRTNSTFLNEALSRDKGKDELSLLDKCTQRRLIVFAAEILDDLRMTPEAEELLLVSESLLSETNMQEEKRMHILLRVQQFLGDLYYRTGNLQEAESYWFKALATAEPLLTCCNNITEDIKKAKGQILCKLSQVLIEGGSNKIQGILEEICALPEISSHPCGEATIKYIHGLYKFSWGDFSDAEISFQEALGLRKCWYGPMHPLVAEVEEYMADLLCNAKTETGISRSSRRRALELYRHVLEVKEAAKLQALSPHVAQPLGCSLASTLYKLGKLLLINSSLQEKREAVELLQKAMDLRVLLLGPNHSLSKEVLWILKNETEATDLTLPRQNNMLQEQEKVFQSGRSTPLNSRPQTNMKLRQRPKSCFQLRSCTSTVSNGLEVSVNLQSYLEEPPKKSSVQNHFTNQSACSVSVGKGLGSDNVKIKTDISVSSHDTRHGSSRDIVSVKSDDVVSSVTCNLLNPDAIFANNEMSLEDTEIYGFDYDYTLAFYSNRLHTLIFNIARDILIEEHRYPEGLRAYEYIPDFAIRGLHYDVQKALLMKIDAFHYIQLGTVYRGLHPLSDKEVIAMYEGSHVPLEQMSDFYGKSSHGHTMKQFMDIFSLPEMTLLSCVNDYFMKHNIDYEPVHLYKDVKEAIGDVHVKGIMYRAVEADIEKYICYGEQTHAVLRKLAENKKKMFLITNSPFDFVDRGMNYIVGKDWRDLFDVVIVQADKPDFFNDKRKPFRRVNHKGVLLWDRIHRLEKGQIYKQGNLYEFLRLTGWRGSKVLYFGDHIYSDLADLTLKHGWRTGAIIPELRSEIKIMNTEEYVHLMTWLQGLTGLLERMQVHRDAESQMVLKQWIQEREVMRLRTKNIFNNQFGSLFRTYHNPTYFSRRLSRFADIYMASLSCLLNYDLHHTFFPRRNPLQHEASVWSDQVCAGTSKTPFLTEMAQIK</sequence>
<organism evidence="5 6">
    <name type="scientific">Acipenser ruthenus</name>
    <name type="common">Sterlet sturgeon</name>
    <dbReference type="NCBI Taxonomy" id="7906"/>
    <lineage>
        <taxon>Eukaryota</taxon>
        <taxon>Metazoa</taxon>
        <taxon>Chordata</taxon>
        <taxon>Craniata</taxon>
        <taxon>Vertebrata</taxon>
        <taxon>Euteleostomi</taxon>
        <taxon>Actinopterygii</taxon>
        <taxon>Chondrostei</taxon>
        <taxon>Acipenseriformes</taxon>
        <taxon>Acipenseridae</taxon>
        <taxon>Acipenser</taxon>
    </lineage>
</organism>
<dbReference type="Gene3D" id="3.40.50.1000">
    <property type="entry name" value="HAD superfamily/HAD-like"/>
    <property type="match status" value="1"/>
</dbReference>
<keyword evidence="4" id="KW-0460">Magnesium</keyword>
<dbReference type="Proteomes" id="UP000289886">
    <property type="component" value="Unassembled WGS sequence"/>
</dbReference>
<dbReference type="PANTHER" id="PTHR12103:SF11">
    <property type="entry name" value="5'-NUCLEOTIDASE DOMAIN-CONTAINING PROTEIN 3"/>
    <property type="match status" value="1"/>
</dbReference>
<protein>
    <submittedName>
        <fullName evidence="5">5'-nucleotidase domain-containing protein 3</fullName>
    </submittedName>
</protein>
<evidence type="ECO:0000256" key="4">
    <source>
        <dbReference type="ARBA" id="ARBA00022842"/>
    </source>
</evidence>
<evidence type="ECO:0000313" key="5">
    <source>
        <dbReference type="EMBL" id="RXM34717.1"/>
    </source>
</evidence>
<proteinExistence type="inferred from homology"/>
<dbReference type="InterPro" id="IPR023214">
    <property type="entry name" value="HAD_sf"/>
</dbReference>
<evidence type="ECO:0000256" key="1">
    <source>
        <dbReference type="ARBA" id="ARBA00009589"/>
    </source>
</evidence>
<accession>A0A444UHQ4</accession>
<keyword evidence="6" id="KW-1185">Reference proteome</keyword>
<name>A0A444UHQ4_ACIRT</name>
<dbReference type="SUPFAM" id="SSF56784">
    <property type="entry name" value="HAD-like"/>
    <property type="match status" value="1"/>
</dbReference>
<dbReference type="EMBL" id="SCEB01214546">
    <property type="protein sequence ID" value="RXM34717.1"/>
    <property type="molecule type" value="Genomic_DNA"/>
</dbReference>
<evidence type="ECO:0000256" key="2">
    <source>
        <dbReference type="ARBA" id="ARBA00022723"/>
    </source>
</evidence>
<dbReference type="FunFam" id="3.40.50.1000:FF:000026">
    <property type="entry name" value="NT5DC3 isoform 1"/>
    <property type="match status" value="1"/>
</dbReference>
<dbReference type="SUPFAM" id="SSF52540">
    <property type="entry name" value="P-loop containing nucleoside triphosphate hydrolases"/>
    <property type="match status" value="1"/>
</dbReference>
<dbReference type="GO" id="GO:0008253">
    <property type="term" value="F:5'-nucleotidase activity"/>
    <property type="evidence" value="ECO:0007669"/>
    <property type="project" value="TreeGrafter"/>
</dbReference>
<dbReference type="NCBIfam" id="TIGR02244">
    <property type="entry name" value="HAD-IG-Ncltidse"/>
    <property type="match status" value="1"/>
</dbReference>
<reference evidence="5 6" key="1">
    <citation type="submission" date="2019-01" db="EMBL/GenBank/DDBJ databases">
        <title>Draft Genome and Complete Hox-Cluster Characterization of the Sterlet Sturgeon (Acipenser ruthenus).</title>
        <authorList>
            <person name="Wei Q."/>
        </authorList>
    </citation>
    <scope>NUCLEOTIDE SEQUENCE [LARGE SCALE GENOMIC DNA]</scope>
    <source>
        <strain evidence="5">WHYD16114868_AA</strain>
        <tissue evidence="5">Blood</tissue>
    </source>
</reference>
<comment type="similarity">
    <text evidence="1">Belongs to the 5'(3')-deoxyribonucleotidase family.</text>
</comment>
<dbReference type="CDD" id="cd07522">
    <property type="entry name" value="HAD_cN-II"/>
    <property type="match status" value="1"/>
</dbReference>
<evidence type="ECO:0000256" key="3">
    <source>
        <dbReference type="ARBA" id="ARBA00022801"/>
    </source>
</evidence>
<comment type="caution">
    <text evidence="5">The sequence shown here is derived from an EMBL/GenBank/DDBJ whole genome shotgun (WGS) entry which is preliminary data.</text>
</comment>
<dbReference type="InterPro" id="IPR027417">
    <property type="entry name" value="P-loop_NTPase"/>
</dbReference>
<keyword evidence="2" id="KW-0479">Metal-binding</keyword>
<dbReference type="PANTHER" id="PTHR12103">
    <property type="entry name" value="5'-NUCLEOTIDASE DOMAIN-CONTAINING"/>
    <property type="match status" value="1"/>
</dbReference>